<dbReference type="InterPro" id="IPR009367">
    <property type="entry name" value="Elm1-like"/>
</dbReference>
<evidence type="ECO:0000313" key="2">
    <source>
        <dbReference type="Proteomes" id="UP000594800"/>
    </source>
</evidence>
<dbReference type="AlphaFoldDB" id="A0A7S9LTE5"/>
<protein>
    <submittedName>
        <fullName evidence="1">Mitochondrial fission ELM1 family protein</fullName>
    </submittedName>
</protein>
<sequence length="304" mass="31922">MSSKRLSIATVTDGRPGNAVQARGLAEAIARLRDADIVAHDVDVKPLLRETVLRLTGRPLRRGPLADLVIGAGRRGNLVAAEARAGGSPAVAILRPGLPLNRYDAVVTPEHDGLTGPKVLTTLGSLNALSSERIAEAAKGLPPLPLRTLVALVGGPSRTATFEAEEEAALLADLCRFAAAGYAIAATPSRRTPQNVIEQMRAAVPGIIIWDGTPPNPYPGWLHGAAAILVTADSVNMASEAAATGTPVFVSGTDRIAPKFRRFHAALARRGITRPAAEGPAEWSYDPLREADRIAPLILERLGL</sequence>
<evidence type="ECO:0000313" key="1">
    <source>
        <dbReference type="EMBL" id="QPH54912.1"/>
    </source>
</evidence>
<gene>
    <name evidence="1" type="ORF">I0K15_03855</name>
</gene>
<dbReference type="EMBL" id="CP064942">
    <property type="protein sequence ID" value="QPH54912.1"/>
    <property type="molecule type" value="Genomic_DNA"/>
</dbReference>
<organism evidence="1 2">
    <name type="scientific">Pontivivens ytuae</name>
    <dbReference type="NCBI Taxonomy" id="2789856"/>
    <lineage>
        <taxon>Bacteria</taxon>
        <taxon>Pseudomonadati</taxon>
        <taxon>Pseudomonadota</taxon>
        <taxon>Alphaproteobacteria</taxon>
        <taxon>Rhodobacterales</taxon>
        <taxon>Paracoccaceae</taxon>
        <taxon>Pontivivens</taxon>
    </lineage>
</organism>
<dbReference type="PANTHER" id="PTHR33986">
    <property type="entry name" value="OS02G0535700 PROTEIN"/>
    <property type="match status" value="1"/>
</dbReference>
<dbReference type="KEGG" id="poz:I0K15_03855"/>
<name>A0A7S9LTE5_9RHOB</name>
<keyword evidence="2" id="KW-1185">Reference proteome</keyword>
<dbReference type="SUPFAM" id="SSF53756">
    <property type="entry name" value="UDP-Glycosyltransferase/glycogen phosphorylase"/>
    <property type="match status" value="1"/>
</dbReference>
<reference evidence="1 2" key="1">
    <citation type="submission" date="2020-11" db="EMBL/GenBank/DDBJ databases">
        <title>Description of Pontivivens ytuae sp. nov. isolated from deep sea sediment of Mariana Trench.</title>
        <authorList>
            <person name="Wang Z."/>
            <person name="Sun Q.-L."/>
            <person name="Xu X.-D."/>
            <person name="Tang Y.-Z."/>
            <person name="Zhang J."/>
        </authorList>
    </citation>
    <scope>NUCLEOTIDE SEQUENCE [LARGE SCALE GENOMIC DNA]</scope>
    <source>
        <strain evidence="1 2">MT2928</strain>
    </source>
</reference>
<dbReference type="Proteomes" id="UP000594800">
    <property type="component" value="Chromosome"/>
</dbReference>
<accession>A0A7S9LTE5</accession>
<dbReference type="PANTHER" id="PTHR33986:SF15">
    <property type="entry name" value="MITOCHONDRIAL FISSION PROTEIN ELM1"/>
    <property type="match status" value="1"/>
</dbReference>
<proteinExistence type="predicted"/>
<dbReference type="RefSeq" id="WP_196104113.1">
    <property type="nucleotide sequence ID" value="NZ_CP064942.1"/>
</dbReference>
<dbReference type="Pfam" id="PF06258">
    <property type="entry name" value="Mito_fiss_Elm1"/>
    <property type="match status" value="1"/>
</dbReference>